<evidence type="ECO:0000259" key="3">
    <source>
        <dbReference type="Pfam" id="PF11141"/>
    </source>
</evidence>
<dbReference type="AlphaFoldDB" id="A0A1F6TD30"/>
<accession>A0A1F6TD30</accession>
<dbReference type="Proteomes" id="UP000179344">
    <property type="component" value="Unassembled WGS sequence"/>
</dbReference>
<dbReference type="Pfam" id="PF11141">
    <property type="entry name" value="DUF2914"/>
    <property type="match status" value="1"/>
</dbReference>
<organism evidence="4 5">
    <name type="scientific">Candidatus Muproteobacteria bacterium RBG_16_65_31</name>
    <dbReference type="NCBI Taxonomy" id="1817759"/>
    <lineage>
        <taxon>Bacteria</taxon>
        <taxon>Pseudomonadati</taxon>
        <taxon>Pseudomonadota</taxon>
        <taxon>Candidatus Muproteobacteria</taxon>
    </lineage>
</organism>
<proteinExistence type="predicted"/>
<feature type="domain" description="DUF2914" evidence="3">
    <location>
        <begin position="88"/>
        <end position="147"/>
    </location>
</feature>
<keyword evidence="2" id="KW-0732">Signal</keyword>
<feature type="chain" id="PRO_5009225457" description="DUF2914 domain-containing protein" evidence="2">
    <location>
        <begin position="20"/>
        <end position="173"/>
    </location>
</feature>
<evidence type="ECO:0000313" key="4">
    <source>
        <dbReference type="EMBL" id="OGI43047.1"/>
    </source>
</evidence>
<comment type="caution">
    <text evidence="4">The sequence shown here is derived from an EMBL/GenBank/DDBJ whole genome shotgun (WGS) entry which is preliminary data.</text>
</comment>
<dbReference type="EMBL" id="MFST01000132">
    <property type="protein sequence ID" value="OGI43047.1"/>
    <property type="molecule type" value="Genomic_DNA"/>
</dbReference>
<evidence type="ECO:0000256" key="1">
    <source>
        <dbReference type="SAM" id="MobiDB-lite"/>
    </source>
</evidence>
<feature type="signal peptide" evidence="2">
    <location>
        <begin position="1"/>
        <end position="19"/>
    </location>
</feature>
<dbReference type="InterPro" id="IPR022606">
    <property type="entry name" value="DUF2914"/>
</dbReference>
<feature type="region of interest" description="Disordered" evidence="1">
    <location>
        <begin position="154"/>
        <end position="173"/>
    </location>
</feature>
<protein>
    <recommendedName>
        <fullName evidence="3">DUF2914 domain-containing protein</fullName>
    </recommendedName>
</protein>
<gene>
    <name evidence="4" type="ORF">A2V92_01560</name>
</gene>
<reference evidence="4 5" key="1">
    <citation type="journal article" date="2016" name="Nat. Commun.">
        <title>Thousands of microbial genomes shed light on interconnected biogeochemical processes in an aquifer system.</title>
        <authorList>
            <person name="Anantharaman K."/>
            <person name="Brown C.T."/>
            <person name="Hug L.A."/>
            <person name="Sharon I."/>
            <person name="Castelle C.J."/>
            <person name="Probst A.J."/>
            <person name="Thomas B.C."/>
            <person name="Singh A."/>
            <person name="Wilkins M.J."/>
            <person name="Karaoz U."/>
            <person name="Brodie E.L."/>
            <person name="Williams K.H."/>
            <person name="Hubbard S.S."/>
            <person name="Banfield J.F."/>
        </authorList>
    </citation>
    <scope>NUCLEOTIDE SEQUENCE [LARGE SCALE GENOMIC DNA]</scope>
</reference>
<name>A0A1F6TD30_9PROT</name>
<evidence type="ECO:0000313" key="5">
    <source>
        <dbReference type="Proteomes" id="UP000179344"/>
    </source>
</evidence>
<sequence>MNKTLITLAGLLASLPALAADPAPATPAAPAAAPATAPAAPVVVTGTVARAVVASGISDREPTDNLTTVSNDVTKVYFFTELKDMAGQSVTHRWEFDGKTMYEMKFDVAGARWRVFSSKTLDPSWTGAWKVSVVDANGGIMKSGAFTYTKAPAPAPAAPAAAPVAPAAPAPAK</sequence>
<evidence type="ECO:0000256" key="2">
    <source>
        <dbReference type="SAM" id="SignalP"/>
    </source>
</evidence>